<dbReference type="AlphaFoldDB" id="A0A6M1RNL2"/>
<dbReference type="EMBL" id="JAAKZH010000002">
    <property type="protein sequence ID" value="NGO63154.1"/>
    <property type="molecule type" value="Genomic_DNA"/>
</dbReference>
<dbReference type="SUPFAM" id="SSF54909">
    <property type="entry name" value="Dimeric alpha+beta barrel"/>
    <property type="match status" value="1"/>
</dbReference>
<reference evidence="2 3" key="1">
    <citation type="submission" date="2020-02" db="EMBL/GenBank/DDBJ databases">
        <title>Genome sequence of the type strain CCBAU10050 of Rhizobium daejeonense.</title>
        <authorList>
            <person name="Gao J."/>
            <person name="Sun J."/>
        </authorList>
    </citation>
    <scope>NUCLEOTIDE SEQUENCE [LARGE SCALE GENOMIC DNA]</scope>
    <source>
        <strain evidence="2 3">CCBAU10050</strain>
    </source>
</reference>
<keyword evidence="3" id="KW-1185">Reference proteome</keyword>
<sequence length="109" mass="12444">MITCVIRYEIDPFAKEEFATYARNWGEAIPRCGADLVGYFAPHEGSSTTAYGIYHLESLAEYEAYRARLAEDPLGRENYQFAASEKFIIREDRLFLKCVSTPHAARAVR</sequence>
<protein>
    <submittedName>
        <fullName evidence="2">NIPSNAP family protein</fullName>
    </submittedName>
</protein>
<feature type="domain" description="NIPSNAP" evidence="1">
    <location>
        <begin position="6"/>
        <end position="100"/>
    </location>
</feature>
<gene>
    <name evidence="2" type="ORF">G6N76_05675</name>
</gene>
<dbReference type="Gene3D" id="3.30.70.100">
    <property type="match status" value="1"/>
</dbReference>
<accession>A0A6M1RNL2</accession>
<dbReference type="Pfam" id="PF07978">
    <property type="entry name" value="NIPSNAP"/>
    <property type="match status" value="1"/>
</dbReference>
<evidence type="ECO:0000313" key="2">
    <source>
        <dbReference type="EMBL" id="NGO63154.1"/>
    </source>
</evidence>
<dbReference type="InterPro" id="IPR012577">
    <property type="entry name" value="NIPSNAP"/>
</dbReference>
<dbReference type="Proteomes" id="UP000477849">
    <property type="component" value="Unassembled WGS sequence"/>
</dbReference>
<name>A0A6M1RNL2_9HYPH</name>
<dbReference type="InterPro" id="IPR011008">
    <property type="entry name" value="Dimeric_a/b-barrel"/>
</dbReference>
<organism evidence="2 3">
    <name type="scientific">Rhizobium daejeonense</name>
    <dbReference type="NCBI Taxonomy" id="240521"/>
    <lineage>
        <taxon>Bacteria</taxon>
        <taxon>Pseudomonadati</taxon>
        <taxon>Pseudomonadota</taxon>
        <taxon>Alphaproteobacteria</taxon>
        <taxon>Hyphomicrobiales</taxon>
        <taxon>Rhizobiaceae</taxon>
        <taxon>Rhizobium/Agrobacterium group</taxon>
        <taxon>Rhizobium</taxon>
    </lineage>
</organism>
<dbReference type="RefSeq" id="WP_163904597.1">
    <property type="nucleotide sequence ID" value="NZ_CP048427.1"/>
</dbReference>
<comment type="caution">
    <text evidence="2">The sequence shown here is derived from an EMBL/GenBank/DDBJ whole genome shotgun (WGS) entry which is preliminary data.</text>
</comment>
<evidence type="ECO:0000259" key="1">
    <source>
        <dbReference type="Pfam" id="PF07978"/>
    </source>
</evidence>
<evidence type="ECO:0000313" key="3">
    <source>
        <dbReference type="Proteomes" id="UP000477849"/>
    </source>
</evidence>
<proteinExistence type="predicted"/>